<proteinExistence type="predicted"/>
<reference evidence="2 3" key="1">
    <citation type="journal article" date="2017" name="Gigascience">
        <title>Draft genome of the honey bee ectoparasitic mite, Tropilaelaps mercedesae, is shaped by the parasitic life history.</title>
        <authorList>
            <person name="Dong X."/>
            <person name="Armstrong S.D."/>
            <person name="Xia D."/>
            <person name="Makepeace B.L."/>
            <person name="Darby A.C."/>
            <person name="Kadowaki T."/>
        </authorList>
    </citation>
    <scope>NUCLEOTIDE SEQUENCE [LARGE SCALE GENOMIC DNA]</scope>
    <source>
        <strain evidence="2">Wuxi-XJTLU</strain>
    </source>
</reference>
<dbReference type="EMBL" id="MNPL01004006">
    <property type="protein sequence ID" value="OQR77046.1"/>
    <property type="molecule type" value="Genomic_DNA"/>
</dbReference>
<evidence type="ECO:0000313" key="2">
    <source>
        <dbReference type="EMBL" id="OQR77046.1"/>
    </source>
</evidence>
<evidence type="ECO:0000313" key="3">
    <source>
        <dbReference type="Proteomes" id="UP000192247"/>
    </source>
</evidence>
<feature type="region of interest" description="Disordered" evidence="1">
    <location>
        <begin position="1"/>
        <end position="38"/>
    </location>
</feature>
<dbReference type="InParanoid" id="A0A1V9XU65"/>
<comment type="caution">
    <text evidence="2">The sequence shown here is derived from an EMBL/GenBank/DDBJ whole genome shotgun (WGS) entry which is preliminary data.</text>
</comment>
<protein>
    <submittedName>
        <fullName evidence="2">Uncharacterized protein</fullName>
    </submittedName>
</protein>
<keyword evidence="3" id="KW-1185">Reference proteome</keyword>
<accession>A0A1V9XU65</accession>
<evidence type="ECO:0000256" key="1">
    <source>
        <dbReference type="SAM" id="MobiDB-lite"/>
    </source>
</evidence>
<name>A0A1V9XU65_9ACAR</name>
<gene>
    <name evidence="2" type="ORF">BIW11_02965</name>
</gene>
<dbReference type="Proteomes" id="UP000192247">
    <property type="component" value="Unassembled WGS sequence"/>
</dbReference>
<sequence>MNELNRTLGSRNPFAIKATTPTRGEESSNRGIMGALEG</sequence>
<feature type="compositionally biased region" description="Polar residues" evidence="1">
    <location>
        <begin position="1"/>
        <end position="10"/>
    </location>
</feature>
<dbReference type="AlphaFoldDB" id="A0A1V9XU65"/>
<organism evidence="2 3">
    <name type="scientific">Tropilaelaps mercedesae</name>
    <dbReference type="NCBI Taxonomy" id="418985"/>
    <lineage>
        <taxon>Eukaryota</taxon>
        <taxon>Metazoa</taxon>
        <taxon>Ecdysozoa</taxon>
        <taxon>Arthropoda</taxon>
        <taxon>Chelicerata</taxon>
        <taxon>Arachnida</taxon>
        <taxon>Acari</taxon>
        <taxon>Parasitiformes</taxon>
        <taxon>Mesostigmata</taxon>
        <taxon>Gamasina</taxon>
        <taxon>Dermanyssoidea</taxon>
        <taxon>Laelapidae</taxon>
        <taxon>Tropilaelaps</taxon>
    </lineage>
</organism>